<proteinExistence type="predicted"/>
<accession>A0A0F9BRY8</accession>
<name>A0A0F9BRY8_9ZZZZ</name>
<organism evidence="1">
    <name type="scientific">marine sediment metagenome</name>
    <dbReference type="NCBI Taxonomy" id="412755"/>
    <lineage>
        <taxon>unclassified sequences</taxon>
        <taxon>metagenomes</taxon>
        <taxon>ecological metagenomes</taxon>
    </lineage>
</organism>
<sequence length="68" mass="7348">MLTDAEQALIEDLGACATAFTEMAGAEVPDDLAEFTDKIHQLQHAVMAQSAARAYPEKYRLAGETHAI</sequence>
<comment type="caution">
    <text evidence="1">The sequence shown here is derived from an EMBL/GenBank/DDBJ whole genome shotgun (WGS) entry which is preliminary data.</text>
</comment>
<protein>
    <submittedName>
        <fullName evidence="1">Uncharacterized protein</fullName>
    </submittedName>
</protein>
<dbReference type="AlphaFoldDB" id="A0A0F9BRY8"/>
<evidence type="ECO:0000313" key="1">
    <source>
        <dbReference type="EMBL" id="KKK87136.1"/>
    </source>
</evidence>
<gene>
    <name evidence="1" type="ORF">LCGC14_2756260</name>
</gene>
<reference evidence="1" key="1">
    <citation type="journal article" date="2015" name="Nature">
        <title>Complex archaea that bridge the gap between prokaryotes and eukaryotes.</title>
        <authorList>
            <person name="Spang A."/>
            <person name="Saw J.H."/>
            <person name="Jorgensen S.L."/>
            <person name="Zaremba-Niedzwiedzka K."/>
            <person name="Martijn J."/>
            <person name="Lind A.E."/>
            <person name="van Eijk R."/>
            <person name="Schleper C."/>
            <person name="Guy L."/>
            <person name="Ettema T.J."/>
        </authorList>
    </citation>
    <scope>NUCLEOTIDE SEQUENCE</scope>
</reference>
<dbReference type="EMBL" id="LAZR01050538">
    <property type="protein sequence ID" value="KKK87136.1"/>
    <property type="molecule type" value="Genomic_DNA"/>
</dbReference>